<proteinExistence type="predicted"/>
<protein>
    <recommendedName>
        <fullName evidence="1">DUF7882 domain-containing protein</fullName>
    </recommendedName>
</protein>
<evidence type="ECO:0000313" key="2">
    <source>
        <dbReference type="EMBL" id="UOQ59760.1"/>
    </source>
</evidence>
<accession>A0ABY4FU19</accession>
<dbReference type="RefSeq" id="WP_244684953.1">
    <property type="nucleotide sequence ID" value="NZ_CP095043.1"/>
</dbReference>
<feature type="domain" description="DUF7882" evidence="1">
    <location>
        <begin position="1"/>
        <end position="92"/>
    </location>
</feature>
<dbReference type="InterPro" id="IPR057204">
    <property type="entry name" value="DUF7882"/>
</dbReference>
<dbReference type="Proteomes" id="UP000831775">
    <property type="component" value="Chromosome"/>
</dbReference>
<organism evidence="2 3">
    <name type="scientific">Leucobacter rhizosphaerae</name>
    <dbReference type="NCBI Taxonomy" id="2932245"/>
    <lineage>
        <taxon>Bacteria</taxon>
        <taxon>Bacillati</taxon>
        <taxon>Actinomycetota</taxon>
        <taxon>Actinomycetes</taxon>
        <taxon>Micrococcales</taxon>
        <taxon>Microbacteriaceae</taxon>
        <taxon>Leucobacter</taxon>
    </lineage>
</organism>
<dbReference type="Pfam" id="PF25355">
    <property type="entry name" value="DUF7882"/>
    <property type="match status" value="1"/>
</dbReference>
<dbReference type="EMBL" id="CP095043">
    <property type="protein sequence ID" value="UOQ59760.1"/>
    <property type="molecule type" value="Genomic_DNA"/>
</dbReference>
<evidence type="ECO:0000313" key="3">
    <source>
        <dbReference type="Proteomes" id="UP000831775"/>
    </source>
</evidence>
<sequence>MGCLHTGPQQVFIFDDRVLAHLRAVIFGKLSLQESFVFTWNDSGAQRSIWMHPGMSVQFEFDSTEAHEINREWIEALTALANSAGGLRLVPESSLEAGAAS</sequence>
<evidence type="ECO:0000259" key="1">
    <source>
        <dbReference type="Pfam" id="PF25355"/>
    </source>
</evidence>
<keyword evidence="3" id="KW-1185">Reference proteome</keyword>
<gene>
    <name evidence="2" type="ORF">MUN76_11980</name>
</gene>
<reference evidence="2 3" key="1">
    <citation type="submission" date="2022-04" db="EMBL/GenBank/DDBJ databases">
        <title>Leucobacter sp. isolated from rhizosphere of onion.</title>
        <authorList>
            <person name="Won M."/>
            <person name="Lee C.-M."/>
            <person name="Woen H.-Y."/>
            <person name="Kwon S.-W."/>
        </authorList>
    </citation>
    <scope>NUCLEOTIDE SEQUENCE [LARGE SCALE GENOMIC DNA]</scope>
    <source>
        <strain evidence="2 3">H25R-14</strain>
    </source>
</reference>
<name>A0ABY4FU19_9MICO</name>